<protein>
    <submittedName>
        <fullName evidence="1">Uncharacterized protein</fullName>
    </submittedName>
</protein>
<dbReference type="Proteomes" id="UP001066276">
    <property type="component" value="Chromosome 5"/>
</dbReference>
<sequence>MTGVRGGKAVQPNKLDRYTLPREASGAEVFSYLEVVAQTWLCLRQGPLYSKTSWRTSKEFIPPLEAIIDSVTLEVSLLRANLRNMGTRMREVEDRLPPGRHELLKDPGQRATYPQY</sequence>
<evidence type="ECO:0000313" key="2">
    <source>
        <dbReference type="Proteomes" id="UP001066276"/>
    </source>
</evidence>
<accession>A0AAV7RNH7</accession>
<dbReference type="AlphaFoldDB" id="A0AAV7RNH7"/>
<proteinExistence type="predicted"/>
<organism evidence="1 2">
    <name type="scientific">Pleurodeles waltl</name>
    <name type="common">Iberian ribbed newt</name>
    <dbReference type="NCBI Taxonomy" id="8319"/>
    <lineage>
        <taxon>Eukaryota</taxon>
        <taxon>Metazoa</taxon>
        <taxon>Chordata</taxon>
        <taxon>Craniata</taxon>
        <taxon>Vertebrata</taxon>
        <taxon>Euteleostomi</taxon>
        <taxon>Amphibia</taxon>
        <taxon>Batrachia</taxon>
        <taxon>Caudata</taxon>
        <taxon>Salamandroidea</taxon>
        <taxon>Salamandridae</taxon>
        <taxon>Pleurodelinae</taxon>
        <taxon>Pleurodeles</taxon>
    </lineage>
</organism>
<keyword evidence="2" id="KW-1185">Reference proteome</keyword>
<gene>
    <name evidence="1" type="ORF">NDU88_005323</name>
</gene>
<evidence type="ECO:0000313" key="1">
    <source>
        <dbReference type="EMBL" id="KAJ1152548.1"/>
    </source>
</evidence>
<dbReference type="EMBL" id="JANPWB010000009">
    <property type="protein sequence ID" value="KAJ1152548.1"/>
    <property type="molecule type" value="Genomic_DNA"/>
</dbReference>
<reference evidence="1" key="1">
    <citation type="journal article" date="2022" name="bioRxiv">
        <title>Sequencing and chromosome-scale assembly of the giantPleurodeles waltlgenome.</title>
        <authorList>
            <person name="Brown T."/>
            <person name="Elewa A."/>
            <person name="Iarovenko S."/>
            <person name="Subramanian E."/>
            <person name="Araus A.J."/>
            <person name="Petzold A."/>
            <person name="Susuki M."/>
            <person name="Suzuki K.-i.T."/>
            <person name="Hayashi T."/>
            <person name="Toyoda A."/>
            <person name="Oliveira C."/>
            <person name="Osipova E."/>
            <person name="Leigh N.D."/>
            <person name="Simon A."/>
            <person name="Yun M.H."/>
        </authorList>
    </citation>
    <scope>NUCLEOTIDE SEQUENCE</scope>
    <source>
        <strain evidence="1">20211129_DDA</strain>
        <tissue evidence="1">Liver</tissue>
    </source>
</reference>
<name>A0AAV7RNH7_PLEWA</name>
<comment type="caution">
    <text evidence="1">The sequence shown here is derived from an EMBL/GenBank/DDBJ whole genome shotgun (WGS) entry which is preliminary data.</text>
</comment>